<feature type="region of interest" description="Disordered" evidence="1">
    <location>
        <begin position="276"/>
        <end position="305"/>
    </location>
</feature>
<gene>
    <name evidence="5" type="ORF">E5139_09520</name>
</gene>
<protein>
    <recommendedName>
        <fullName evidence="7">HTH iclR-type domain-containing protein</fullName>
    </recommendedName>
</protein>
<dbReference type="KEGG" id="halz:E5139_09520"/>
<keyword evidence="2" id="KW-0472">Membrane</keyword>
<keyword evidence="2" id="KW-1133">Transmembrane helix</keyword>
<dbReference type="InterPro" id="IPR055769">
    <property type="entry name" value="DUF7345"/>
</dbReference>
<dbReference type="Proteomes" id="UP000297053">
    <property type="component" value="Chromosome"/>
</dbReference>
<feature type="compositionally biased region" description="Low complexity" evidence="1">
    <location>
        <begin position="288"/>
        <end position="298"/>
    </location>
</feature>
<keyword evidence="2" id="KW-0812">Transmembrane</keyword>
<dbReference type="SUPFAM" id="SSF46785">
    <property type="entry name" value="Winged helix' DNA-binding domain"/>
    <property type="match status" value="1"/>
</dbReference>
<evidence type="ECO:0000259" key="4">
    <source>
        <dbReference type="Pfam" id="PF24036"/>
    </source>
</evidence>
<dbReference type="InterPro" id="IPR036390">
    <property type="entry name" value="WH_DNA-bd_sf"/>
</dbReference>
<evidence type="ECO:0000256" key="1">
    <source>
        <dbReference type="SAM" id="MobiDB-lite"/>
    </source>
</evidence>
<organism evidence="5 6">
    <name type="scientific">Halomicrobium mukohataei</name>
    <dbReference type="NCBI Taxonomy" id="57705"/>
    <lineage>
        <taxon>Archaea</taxon>
        <taxon>Methanobacteriati</taxon>
        <taxon>Methanobacteriota</taxon>
        <taxon>Stenosarchaea group</taxon>
        <taxon>Halobacteria</taxon>
        <taxon>Halobacteriales</taxon>
        <taxon>Haloarculaceae</taxon>
        <taxon>Halomicrobium</taxon>
    </lineage>
</organism>
<dbReference type="Pfam" id="PF24034">
    <property type="entry name" value="DUF7343"/>
    <property type="match status" value="1"/>
</dbReference>
<feature type="domain" description="DUF7345" evidence="4">
    <location>
        <begin position="54"/>
        <end position="179"/>
    </location>
</feature>
<evidence type="ECO:0000256" key="2">
    <source>
        <dbReference type="SAM" id="Phobius"/>
    </source>
</evidence>
<proteinExistence type="predicted"/>
<feature type="region of interest" description="Disordered" evidence="1">
    <location>
        <begin position="212"/>
        <end position="236"/>
    </location>
</feature>
<accession>A0A4D6KD99</accession>
<evidence type="ECO:0000259" key="3">
    <source>
        <dbReference type="Pfam" id="PF24034"/>
    </source>
</evidence>
<evidence type="ECO:0008006" key="7">
    <source>
        <dbReference type="Google" id="ProtNLM"/>
    </source>
</evidence>
<feature type="compositionally biased region" description="Low complexity" evidence="1">
    <location>
        <begin position="213"/>
        <end position="224"/>
    </location>
</feature>
<feature type="transmembrane region" description="Helical" evidence="2">
    <location>
        <begin position="239"/>
        <end position="260"/>
    </location>
</feature>
<sequence>MKMSHRLRAAHFALLLVVLSAPVAATSGVVGGVDAQQTPPPTASSTASHTTILIQLRSDGNATFSVTASGFDVANEQERNSFKTTAERFTEGEADTLGLSAFRRANAAASEATGRPMELRDVRRSSNLTNGTLTLSFTWTNFARSEGETRYVDDVYNTTDPWLTGLEADQTLVLELPPGAGIRTVPKQVRDGQIVWEGPTTFTESELELAYTPGAEGPSNSPSSPGGGPDGDPDGGSSLLWGGLALLGAVVAASGVYVLLLRDDSVIDRDAFDAGPLATESEDDGDEPPATVPTAAPAETDEAPDQEIDEELLSDEERVELLLERNGGRMKQANIVKETGWSNAKVSQLLSSMEEDGQIDKLRIGRENLISFPDEDVTDIEN</sequence>
<dbReference type="InterPro" id="IPR055767">
    <property type="entry name" value="DUF7343"/>
</dbReference>
<dbReference type="EMBL" id="CP039375">
    <property type="protein sequence ID" value="QCD65857.1"/>
    <property type="molecule type" value="Genomic_DNA"/>
</dbReference>
<feature type="domain" description="DUF7343" evidence="3">
    <location>
        <begin position="312"/>
        <end position="373"/>
    </location>
</feature>
<dbReference type="AlphaFoldDB" id="A0A4D6KD99"/>
<evidence type="ECO:0000313" key="5">
    <source>
        <dbReference type="EMBL" id="QCD65857.1"/>
    </source>
</evidence>
<name>A0A4D6KD99_9EURY</name>
<evidence type="ECO:0000313" key="6">
    <source>
        <dbReference type="Proteomes" id="UP000297053"/>
    </source>
</evidence>
<reference evidence="5 6" key="1">
    <citation type="submission" date="2019-04" db="EMBL/GenBank/DDBJ databases">
        <title>Complete genome sequence of Arthrobacter sp. ZXY-2 associated with effective atrazine degradation and salt adaptation.</title>
        <authorList>
            <person name="Zhao X."/>
        </authorList>
    </citation>
    <scope>NUCLEOTIDE SEQUENCE [LARGE SCALE GENOMIC DNA]</scope>
    <source>
        <strain evidence="6">ZP60</strain>
    </source>
</reference>
<dbReference type="Pfam" id="PF24036">
    <property type="entry name" value="DUF7345"/>
    <property type="match status" value="1"/>
</dbReference>
<reference evidence="5 6" key="2">
    <citation type="submission" date="2019-04" db="EMBL/GenBank/DDBJ databases">
        <authorList>
            <person name="Yang S."/>
            <person name="Wei W."/>
        </authorList>
    </citation>
    <scope>NUCLEOTIDE SEQUENCE [LARGE SCALE GENOMIC DNA]</scope>
    <source>
        <strain evidence="6">ZP60</strain>
    </source>
</reference>